<protein>
    <recommendedName>
        <fullName evidence="4">DUF2490 domain-containing protein</fullName>
    </recommendedName>
</protein>
<reference evidence="2 3" key="1">
    <citation type="journal article" date="2014" name="Mol. Biol. Evol.">
        <title>Massive expansion of Ubiquitination-related gene families within the Chlamydiae.</title>
        <authorList>
            <person name="Domman D."/>
            <person name="Collingro A."/>
            <person name="Lagkouvardos I."/>
            <person name="Gehre L."/>
            <person name="Weinmaier T."/>
            <person name="Rattei T."/>
            <person name="Subtil A."/>
            <person name="Horn M."/>
        </authorList>
    </citation>
    <scope>NUCLEOTIDE SEQUENCE [LARGE SCALE GENOMIC DNA]</scope>
    <source>
        <strain evidence="2 3">OEW1</strain>
    </source>
</reference>
<dbReference type="InterPro" id="IPR019619">
    <property type="entry name" value="DUF2490"/>
</dbReference>
<dbReference type="OMA" id="NDYWITR"/>
<sequence>MTHHFSFAIGIVKFIFFILFFLSLQANEFDAEYWQYFTLKNFEKGPYRLYSSGEFRMDRDASTLYHYRITENFAYKATSWLDLEAHYSFIRTKPIETRMFHHTHRLELEINPSLQLNDRVVIKWRNRLQIQKRQNNPRIEYIFRHRIMLVFPLENWGKLTEIKCYDELFYHCHSHHFTQNRFFPIEMTFKFKKTYLNIFIMLRRFANQATRTRLSSVCLGSEVGF</sequence>
<dbReference type="Pfam" id="PF10677">
    <property type="entry name" value="DUF2490"/>
    <property type="match status" value="1"/>
</dbReference>
<keyword evidence="1" id="KW-0472">Membrane</keyword>
<proteinExistence type="predicted"/>
<evidence type="ECO:0008006" key="4">
    <source>
        <dbReference type="Google" id="ProtNLM"/>
    </source>
</evidence>
<evidence type="ECO:0000313" key="3">
    <source>
        <dbReference type="Proteomes" id="UP000031307"/>
    </source>
</evidence>
<keyword evidence="1" id="KW-0812">Transmembrane</keyword>
<evidence type="ECO:0000256" key="1">
    <source>
        <dbReference type="SAM" id="Phobius"/>
    </source>
</evidence>
<dbReference type="RefSeq" id="WP_006342050.1">
    <property type="nucleotide sequence ID" value="NZ_BAWW01000039.1"/>
</dbReference>
<accession>A0A0C1E7M2</accession>
<feature type="transmembrane region" description="Helical" evidence="1">
    <location>
        <begin position="6"/>
        <end position="24"/>
    </location>
</feature>
<gene>
    <name evidence="2" type="ORF">DB43_GS00080</name>
</gene>
<dbReference type="AlphaFoldDB" id="A0A0C1E7M2"/>
<dbReference type="Proteomes" id="UP000031307">
    <property type="component" value="Unassembled WGS sequence"/>
</dbReference>
<dbReference type="EMBL" id="JSAM01000088">
    <property type="protein sequence ID" value="KIA77202.1"/>
    <property type="molecule type" value="Genomic_DNA"/>
</dbReference>
<keyword evidence="1" id="KW-1133">Transmembrane helix</keyword>
<evidence type="ECO:0000313" key="2">
    <source>
        <dbReference type="EMBL" id="KIA77202.1"/>
    </source>
</evidence>
<organism evidence="2 3">
    <name type="scientific">Parachlamydia acanthamoebae</name>
    <dbReference type="NCBI Taxonomy" id="83552"/>
    <lineage>
        <taxon>Bacteria</taxon>
        <taxon>Pseudomonadati</taxon>
        <taxon>Chlamydiota</taxon>
        <taxon>Chlamydiia</taxon>
        <taxon>Parachlamydiales</taxon>
        <taxon>Parachlamydiaceae</taxon>
        <taxon>Parachlamydia</taxon>
    </lineage>
</organism>
<name>A0A0C1E7M2_9BACT</name>
<dbReference type="PATRIC" id="fig|83552.4.peg.1631"/>
<comment type="caution">
    <text evidence="2">The sequence shown here is derived from an EMBL/GenBank/DDBJ whole genome shotgun (WGS) entry which is preliminary data.</text>
</comment>